<sequence length="146" mass="17076">HYHKSDKRHIETDSFYSLGSCEEWKTFGRIQTTTRYEQRSTTSGNKRNTCQPIACLWGFRDRFRRNSAIDYDLRRFLDGGRKRAPQPTPPSREPVAGAHRNCTTIVALPRRASILPLRLIPRKNKGRRRRHRRSCTKVRGAKVRGD</sequence>
<name>A0AAG5DM63_ANOAO</name>
<dbReference type="Proteomes" id="UP000075880">
    <property type="component" value="Unassembled WGS sequence"/>
</dbReference>
<protein>
    <submittedName>
        <fullName evidence="2">Uncharacterized protein</fullName>
    </submittedName>
</protein>
<organism evidence="2 3">
    <name type="scientific">Anopheles atroparvus</name>
    <name type="common">European mosquito</name>
    <dbReference type="NCBI Taxonomy" id="41427"/>
    <lineage>
        <taxon>Eukaryota</taxon>
        <taxon>Metazoa</taxon>
        <taxon>Ecdysozoa</taxon>
        <taxon>Arthropoda</taxon>
        <taxon>Hexapoda</taxon>
        <taxon>Insecta</taxon>
        <taxon>Pterygota</taxon>
        <taxon>Neoptera</taxon>
        <taxon>Endopterygota</taxon>
        <taxon>Diptera</taxon>
        <taxon>Nematocera</taxon>
        <taxon>Culicoidea</taxon>
        <taxon>Culicidae</taxon>
        <taxon>Anophelinae</taxon>
        <taxon>Anopheles</taxon>
    </lineage>
</organism>
<evidence type="ECO:0000313" key="2">
    <source>
        <dbReference type="EnsemblMetazoa" id="ENSAATROPP011733"/>
    </source>
</evidence>
<reference evidence="2" key="1">
    <citation type="submission" date="2024-04" db="UniProtKB">
        <authorList>
            <consortium name="EnsemblMetazoa"/>
        </authorList>
    </citation>
    <scope>IDENTIFICATION</scope>
    <source>
        <strain evidence="2">EBRO</strain>
    </source>
</reference>
<keyword evidence="3" id="KW-1185">Reference proteome</keyword>
<dbReference type="EnsemblMetazoa" id="ENSAATROPT012921">
    <property type="protein sequence ID" value="ENSAATROPP011733"/>
    <property type="gene ID" value="ENSAATROPG010522"/>
</dbReference>
<feature type="region of interest" description="Disordered" evidence="1">
    <location>
        <begin position="123"/>
        <end position="146"/>
    </location>
</feature>
<feature type="region of interest" description="Disordered" evidence="1">
    <location>
        <begin position="77"/>
        <end position="100"/>
    </location>
</feature>
<evidence type="ECO:0000256" key="1">
    <source>
        <dbReference type="SAM" id="MobiDB-lite"/>
    </source>
</evidence>
<evidence type="ECO:0000313" key="3">
    <source>
        <dbReference type="Proteomes" id="UP000075880"/>
    </source>
</evidence>
<accession>A0AAG5DM63</accession>
<proteinExistence type="predicted"/>
<dbReference type="AlphaFoldDB" id="A0AAG5DM63"/>